<dbReference type="PANTHER" id="PTHR37038:SF12">
    <property type="entry name" value="TRANSCRIPTIONAL REGULATOR"/>
    <property type="match status" value="1"/>
</dbReference>
<dbReference type="Pfam" id="PF21259">
    <property type="entry name" value="Rgg_C"/>
    <property type="match status" value="1"/>
</dbReference>
<dbReference type="AlphaFoldDB" id="A0A0Z8E7P1"/>
<evidence type="ECO:0000313" key="2">
    <source>
        <dbReference type="EMBL" id="CYU57163.1"/>
    </source>
</evidence>
<feature type="domain" description="HTH cro/C1-type" evidence="1">
    <location>
        <begin position="8"/>
        <end position="61"/>
    </location>
</feature>
<reference evidence="3 5" key="2">
    <citation type="submission" date="2018-11" db="EMBL/GenBank/DDBJ databases">
        <title>Changes in penicillin susceptibility of Streptococcus suis isolates by amino acid alterations in the penicillin-binding protein.</title>
        <authorList>
            <person name="Niemann L."/>
            <person name="Eichhorn I."/>
        </authorList>
    </citation>
    <scope>NUCLEOTIDE SEQUENCE [LARGE SCALE GENOMIC DNA]</scope>
    <source>
        <strain evidence="3 5">IMT40201</strain>
    </source>
</reference>
<evidence type="ECO:0000313" key="5">
    <source>
        <dbReference type="Proteomes" id="UP000281324"/>
    </source>
</evidence>
<dbReference type="NCBIfam" id="TIGR01716">
    <property type="entry name" value="RGG_Cterm"/>
    <property type="match status" value="1"/>
</dbReference>
<dbReference type="InterPro" id="IPR001387">
    <property type="entry name" value="Cro/C1-type_HTH"/>
</dbReference>
<organism evidence="2 4">
    <name type="scientific">Streptococcus suis</name>
    <dbReference type="NCBI Taxonomy" id="1307"/>
    <lineage>
        <taxon>Bacteria</taxon>
        <taxon>Bacillati</taxon>
        <taxon>Bacillota</taxon>
        <taxon>Bacilli</taxon>
        <taxon>Lactobacillales</taxon>
        <taxon>Streptococcaceae</taxon>
        <taxon>Streptococcus</taxon>
    </lineage>
</organism>
<dbReference type="RefSeq" id="WP_029176356.1">
    <property type="nucleotide sequence ID" value="NZ_CEEW01000004.1"/>
</dbReference>
<dbReference type="CDD" id="cd00093">
    <property type="entry name" value="HTH_XRE"/>
    <property type="match status" value="1"/>
</dbReference>
<proteinExistence type="predicted"/>
<dbReference type="InterPro" id="IPR010982">
    <property type="entry name" value="Lambda_DNA-bd_dom_sf"/>
</dbReference>
<sequence>MGTYGKIFKLIRESKNMSLKEVAGDFVTPAQLSRFENGKSNLSVDTFFNCLRRMNVVEGEFSTLYQSYFQIDNLFSSEEFVRAVYSHNAQYMDDRILYHQAEYDRDGRPFDRVMVAAFHIFKQQWCDPDYDVSEDEKAILSDYLMSIDDWGKFELWIFGNCSRGLPSKMLEVLGMEVLNRTKFYMDITENRDNVYKVLINISSSLLDRGEEIAAIRFLKILDSVNIMEKNMRDRLLLKLLKARLSYMNGNDGGLEIMKECLHIAKFLDCYDLIHQINKEIEKVTDM</sequence>
<dbReference type="Proteomes" id="UP000281324">
    <property type="component" value="Unassembled WGS sequence"/>
</dbReference>
<dbReference type="SMART" id="SM00530">
    <property type="entry name" value="HTH_XRE"/>
    <property type="match status" value="1"/>
</dbReference>
<dbReference type="PROSITE" id="PS50943">
    <property type="entry name" value="HTH_CROC1"/>
    <property type="match status" value="1"/>
</dbReference>
<dbReference type="GO" id="GO:0003677">
    <property type="term" value="F:DNA binding"/>
    <property type="evidence" value="ECO:0007669"/>
    <property type="project" value="InterPro"/>
</dbReference>
<evidence type="ECO:0000313" key="4">
    <source>
        <dbReference type="Proteomes" id="UP000073434"/>
    </source>
</evidence>
<reference evidence="2 4" key="1">
    <citation type="submission" date="2016-02" db="EMBL/GenBank/DDBJ databases">
        <authorList>
            <consortium name="Pathogen Informatics"/>
        </authorList>
    </citation>
    <scope>NUCLEOTIDE SEQUENCE [LARGE SCALE GENOMIC DNA]</scope>
    <source>
        <strain evidence="2 4">LSS23</strain>
    </source>
</reference>
<accession>A0A0Z8E7P1</accession>
<evidence type="ECO:0000313" key="3">
    <source>
        <dbReference type="EMBL" id="RRN50302.1"/>
    </source>
</evidence>
<dbReference type="Proteomes" id="UP000073434">
    <property type="component" value="Unassembled WGS sequence"/>
</dbReference>
<dbReference type="Gene3D" id="1.25.40.10">
    <property type="entry name" value="Tetratricopeptide repeat domain"/>
    <property type="match status" value="1"/>
</dbReference>
<dbReference type="EMBL" id="FIFW01000010">
    <property type="protein sequence ID" value="CYU57163.1"/>
    <property type="molecule type" value="Genomic_DNA"/>
</dbReference>
<dbReference type="InterPro" id="IPR010057">
    <property type="entry name" value="Transcription_activator_Rgg_C"/>
</dbReference>
<protein>
    <submittedName>
        <fullName evidence="2">Rgg protein, putative</fullName>
    </submittedName>
    <submittedName>
        <fullName evidence="3">Rgg/GadR/MutR family transcriptional regulator</fullName>
    </submittedName>
</protein>
<name>A0A0Z8E7P1_STRSU</name>
<dbReference type="Pfam" id="PF01381">
    <property type="entry name" value="HTH_3"/>
    <property type="match status" value="1"/>
</dbReference>
<dbReference type="InterPro" id="IPR053163">
    <property type="entry name" value="HTH-type_regulator_Rgg"/>
</dbReference>
<dbReference type="PANTHER" id="PTHR37038">
    <property type="entry name" value="TRANSCRIPTIONAL REGULATOR-RELATED"/>
    <property type="match status" value="1"/>
</dbReference>
<dbReference type="SUPFAM" id="SSF47413">
    <property type="entry name" value="lambda repressor-like DNA-binding domains"/>
    <property type="match status" value="1"/>
</dbReference>
<dbReference type="EMBL" id="RRZQ01000006">
    <property type="protein sequence ID" value="RRN50302.1"/>
    <property type="molecule type" value="Genomic_DNA"/>
</dbReference>
<evidence type="ECO:0000259" key="1">
    <source>
        <dbReference type="PROSITE" id="PS50943"/>
    </source>
</evidence>
<gene>
    <name evidence="3" type="ORF">EI219_04440</name>
    <name evidence="2" type="ORF">ERS132385_01186</name>
</gene>
<dbReference type="InterPro" id="IPR011990">
    <property type="entry name" value="TPR-like_helical_dom_sf"/>
</dbReference>